<accession>A0ACB9CMH2</accession>
<protein>
    <submittedName>
        <fullName evidence="1">Uncharacterized protein</fullName>
    </submittedName>
</protein>
<sequence>MLFLLEVTLHISKTTLRWINRSSQVYHFTKYTIDSLLLSILSTKTQFCRSYQFFFATPALHRCCCCFLTVITTCLSIDA</sequence>
<comment type="caution">
    <text evidence="1">The sequence shown here is derived from an EMBL/GenBank/DDBJ whole genome shotgun (WGS) entry which is preliminary data.</text>
</comment>
<evidence type="ECO:0000313" key="2">
    <source>
        <dbReference type="Proteomes" id="UP001055879"/>
    </source>
</evidence>
<dbReference type="EMBL" id="CM042050">
    <property type="protein sequence ID" value="KAI3735466.1"/>
    <property type="molecule type" value="Genomic_DNA"/>
</dbReference>
<proteinExistence type="predicted"/>
<name>A0ACB9CMH2_ARCLA</name>
<reference evidence="2" key="1">
    <citation type="journal article" date="2022" name="Mol. Ecol. Resour.">
        <title>The genomes of chicory, endive, great burdock and yacon provide insights into Asteraceae palaeo-polyploidization history and plant inulin production.</title>
        <authorList>
            <person name="Fan W."/>
            <person name="Wang S."/>
            <person name="Wang H."/>
            <person name="Wang A."/>
            <person name="Jiang F."/>
            <person name="Liu H."/>
            <person name="Zhao H."/>
            <person name="Xu D."/>
            <person name="Zhang Y."/>
        </authorList>
    </citation>
    <scope>NUCLEOTIDE SEQUENCE [LARGE SCALE GENOMIC DNA]</scope>
    <source>
        <strain evidence="2">cv. Niubang</strain>
    </source>
</reference>
<evidence type="ECO:0000313" key="1">
    <source>
        <dbReference type="EMBL" id="KAI3735466.1"/>
    </source>
</evidence>
<reference evidence="1 2" key="2">
    <citation type="journal article" date="2022" name="Mol. Ecol. Resour.">
        <title>The genomes of chicory, endive, great burdock and yacon provide insights into Asteraceae paleo-polyploidization history and plant inulin production.</title>
        <authorList>
            <person name="Fan W."/>
            <person name="Wang S."/>
            <person name="Wang H."/>
            <person name="Wang A."/>
            <person name="Jiang F."/>
            <person name="Liu H."/>
            <person name="Zhao H."/>
            <person name="Xu D."/>
            <person name="Zhang Y."/>
        </authorList>
    </citation>
    <scope>NUCLEOTIDE SEQUENCE [LARGE SCALE GENOMIC DNA]</scope>
    <source>
        <strain evidence="2">cv. Niubang</strain>
    </source>
</reference>
<organism evidence="1 2">
    <name type="scientific">Arctium lappa</name>
    <name type="common">Greater burdock</name>
    <name type="synonym">Lappa major</name>
    <dbReference type="NCBI Taxonomy" id="4217"/>
    <lineage>
        <taxon>Eukaryota</taxon>
        <taxon>Viridiplantae</taxon>
        <taxon>Streptophyta</taxon>
        <taxon>Embryophyta</taxon>
        <taxon>Tracheophyta</taxon>
        <taxon>Spermatophyta</taxon>
        <taxon>Magnoliopsida</taxon>
        <taxon>eudicotyledons</taxon>
        <taxon>Gunneridae</taxon>
        <taxon>Pentapetalae</taxon>
        <taxon>asterids</taxon>
        <taxon>campanulids</taxon>
        <taxon>Asterales</taxon>
        <taxon>Asteraceae</taxon>
        <taxon>Carduoideae</taxon>
        <taxon>Cardueae</taxon>
        <taxon>Arctiinae</taxon>
        <taxon>Arctium</taxon>
    </lineage>
</organism>
<keyword evidence="2" id="KW-1185">Reference proteome</keyword>
<dbReference type="Proteomes" id="UP001055879">
    <property type="component" value="Linkage Group LG04"/>
</dbReference>
<gene>
    <name evidence="1" type="ORF">L6452_14964</name>
</gene>